<dbReference type="SUPFAM" id="SSF52172">
    <property type="entry name" value="CheY-like"/>
    <property type="match status" value="2"/>
</dbReference>
<dbReference type="Pfam" id="PF00072">
    <property type="entry name" value="Response_reg"/>
    <property type="match status" value="2"/>
</dbReference>
<reference evidence="10" key="1">
    <citation type="submission" date="2011-06" db="EMBL/GenBank/DDBJ databases">
        <authorList>
            <consortium name="US DOE Joint Genome Institute (JGI-PGF)"/>
            <person name="Lucas S."/>
            <person name="Han J."/>
            <person name="Lapidus A."/>
            <person name="Cheng J.-F."/>
            <person name="Goodwin L."/>
            <person name="Pitluck S."/>
            <person name="Peters L."/>
            <person name="Land M.L."/>
            <person name="Hauser L."/>
            <person name="Vogl K."/>
            <person name="Liu Z."/>
            <person name="Overmann J."/>
            <person name="Frigaard N.-U."/>
            <person name="Bryant D.A."/>
            <person name="Woyke T.J."/>
        </authorList>
    </citation>
    <scope>NUCLEOTIDE SEQUENCE [LARGE SCALE GENOMIC DNA]</scope>
    <source>
        <strain evidence="10">970</strain>
    </source>
</reference>
<dbReference type="Pfam" id="PF00990">
    <property type="entry name" value="GGDEF"/>
    <property type="match status" value="1"/>
</dbReference>
<reference evidence="9 10" key="2">
    <citation type="submission" date="2011-11" db="EMBL/GenBank/DDBJ databases">
        <authorList>
            <consortium name="US DOE Joint Genome Institute"/>
            <person name="Lucas S."/>
            <person name="Han J."/>
            <person name="Lapidus A."/>
            <person name="Cheng J.-F."/>
            <person name="Goodwin L."/>
            <person name="Pitluck S."/>
            <person name="Peters L."/>
            <person name="Ovchinnikova G."/>
            <person name="Zhang X."/>
            <person name="Detter J.C."/>
            <person name="Han C."/>
            <person name="Tapia R."/>
            <person name="Land M."/>
            <person name="Hauser L."/>
            <person name="Kyrpides N."/>
            <person name="Ivanova N."/>
            <person name="Pagani I."/>
            <person name="Vogl K."/>
            <person name="Liu Z."/>
            <person name="Overmann J."/>
            <person name="Frigaard N.-U."/>
            <person name="Bryant D."/>
            <person name="Woyke T."/>
        </authorList>
    </citation>
    <scope>NUCLEOTIDE SEQUENCE [LARGE SCALE GENOMIC DNA]</scope>
    <source>
        <strain evidence="9 10">970</strain>
    </source>
</reference>
<proteinExistence type="predicted"/>
<dbReference type="SMART" id="SM00267">
    <property type="entry name" value="GGDEF"/>
    <property type="match status" value="1"/>
</dbReference>
<evidence type="ECO:0000259" key="7">
    <source>
        <dbReference type="PROSITE" id="PS50883"/>
    </source>
</evidence>
<dbReference type="InterPro" id="IPR001610">
    <property type="entry name" value="PAC"/>
</dbReference>
<dbReference type="InterPro" id="IPR043128">
    <property type="entry name" value="Rev_trsase/Diguanyl_cyclase"/>
</dbReference>
<dbReference type="InterPro" id="IPR000014">
    <property type="entry name" value="PAS"/>
</dbReference>
<dbReference type="OrthoDB" id="8553030at2"/>
<dbReference type="Proteomes" id="UP000002964">
    <property type="component" value="Unassembled WGS sequence"/>
</dbReference>
<dbReference type="InterPro" id="IPR029787">
    <property type="entry name" value="Nucleotide_cyclase"/>
</dbReference>
<accession>H8Z7E4</accession>
<name>H8Z7E4_9GAMM</name>
<dbReference type="PROSITE" id="PS50113">
    <property type="entry name" value="PAC"/>
    <property type="match status" value="1"/>
</dbReference>
<dbReference type="InterPro" id="IPR035965">
    <property type="entry name" value="PAS-like_dom_sf"/>
</dbReference>
<dbReference type="AlphaFoldDB" id="H8Z7E4"/>
<dbReference type="Gene3D" id="3.20.20.450">
    <property type="entry name" value="EAL domain"/>
    <property type="match status" value="1"/>
</dbReference>
<dbReference type="STRING" id="631362.Thi970DRAFT_03465"/>
<keyword evidence="10" id="KW-1185">Reference proteome</keyword>
<dbReference type="Gene3D" id="3.30.450.20">
    <property type="entry name" value="PAS domain"/>
    <property type="match status" value="1"/>
</dbReference>
<dbReference type="InterPro" id="IPR000700">
    <property type="entry name" value="PAS-assoc_C"/>
</dbReference>
<keyword evidence="2" id="KW-0973">c-di-GMP</keyword>
<dbReference type="SMART" id="SM00448">
    <property type="entry name" value="REC"/>
    <property type="match status" value="2"/>
</dbReference>
<dbReference type="InterPro" id="IPR011006">
    <property type="entry name" value="CheY-like_superfamily"/>
</dbReference>
<dbReference type="InterPro" id="IPR013655">
    <property type="entry name" value="PAS_fold_3"/>
</dbReference>
<feature type="domain" description="PAS" evidence="5">
    <location>
        <begin position="287"/>
        <end position="345"/>
    </location>
</feature>
<dbReference type="RefSeq" id="WP_009150263.1">
    <property type="nucleotide sequence ID" value="NZ_CP121471.1"/>
</dbReference>
<feature type="modified residue" description="4-aspartylphosphate" evidence="3">
    <location>
        <position position="59"/>
    </location>
</feature>
<dbReference type="SMART" id="SM00086">
    <property type="entry name" value="PAC"/>
    <property type="match status" value="1"/>
</dbReference>
<dbReference type="EC" id="3.1.4.52" evidence="1"/>
<dbReference type="GO" id="GO:0071111">
    <property type="term" value="F:cyclic-guanylate-specific phosphodiesterase activity"/>
    <property type="evidence" value="ECO:0007669"/>
    <property type="project" value="UniProtKB-EC"/>
</dbReference>
<dbReference type="NCBIfam" id="TIGR00229">
    <property type="entry name" value="sensory_box"/>
    <property type="match status" value="1"/>
</dbReference>
<dbReference type="InterPro" id="IPR000160">
    <property type="entry name" value="GGDEF_dom"/>
</dbReference>
<feature type="domain" description="Response regulatory" evidence="4">
    <location>
        <begin position="10"/>
        <end position="126"/>
    </location>
</feature>
<dbReference type="NCBIfam" id="TIGR00254">
    <property type="entry name" value="GGDEF"/>
    <property type="match status" value="1"/>
</dbReference>
<dbReference type="PROSITE" id="PS50110">
    <property type="entry name" value="RESPONSE_REGULATORY"/>
    <property type="match status" value="2"/>
</dbReference>
<dbReference type="PROSITE" id="PS50887">
    <property type="entry name" value="GGDEF"/>
    <property type="match status" value="1"/>
</dbReference>
<dbReference type="CDD" id="cd01949">
    <property type="entry name" value="GGDEF"/>
    <property type="match status" value="1"/>
</dbReference>
<feature type="domain" description="EAL" evidence="7">
    <location>
        <begin position="589"/>
        <end position="843"/>
    </location>
</feature>
<dbReference type="PROSITE" id="PS50112">
    <property type="entry name" value="PAS"/>
    <property type="match status" value="1"/>
</dbReference>
<feature type="domain" description="GGDEF" evidence="8">
    <location>
        <begin position="446"/>
        <end position="580"/>
    </location>
</feature>
<dbReference type="CDD" id="cd00130">
    <property type="entry name" value="PAS"/>
    <property type="match status" value="1"/>
</dbReference>
<dbReference type="Gene3D" id="3.30.70.270">
    <property type="match status" value="1"/>
</dbReference>
<dbReference type="PANTHER" id="PTHR44757:SF2">
    <property type="entry name" value="BIOFILM ARCHITECTURE MAINTENANCE PROTEIN MBAA"/>
    <property type="match status" value="1"/>
</dbReference>
<dbReference type="SUPFAM" id="SSF141868">
    <property type="entry name" value="EAL domain-like"/>
    <property type="match status" value="1"/>
</dbReference>
<dbReference type="GO" id="GO:0000160">
    <property type="term" value="P:phosphorelay signal transduction system"/>
    <property type="evidence" value="ECO:0007669"/>
    <property type="project" value="InterPro"/>
</dbReference>
<evidence type="ECO:0000259" key="4">
    <source>
        <dbReference type="PROSITE" id="PS50110"/>
    </source>
</evidence>
<dbReference type="SUPFAM" id="SSF55785">
    <property type="entry name" value="PYP-like sensor domain (PAS domain)"/>
    <property type="match status" value="1"/>
</dbReference>
<feature type="modified residue" description="4-aspartylphosphate" evidence="3">
    <location>
        <position position="197"/>
    </location>
</feature>
<dbReference type="Pfam" id="PF08447">
    <property type="entry name" value="PAS_3"/>
    <property type="match status" value="1"/>
</dbReference>
<dbReference type="PROSITE" id="PS50883">
    <property type="entry name" value="EAL"/>
    <property type="match status" value="1"/>
</dbReference>
<feature type="domain" description="Response regulatory" evidence="4">
    <location>
        <begin position="148"/>
        <end position="264"/>
    </location>
</feature>
<dbReference type="eggNOG" id="COG5001">
    <property type="taxonomic scope" value="Bacteria"/>
</dbReference>
<evidence type="ECO:0000313" key="10">
    <source>
        <dbReference type="Proteomes" id="UP000002964"/>
    </source>
</evidence>
<dbReference type="Pfam" id="PF00563">
    <property type="entry name" value="EAL"/>
    <property type="match status" value="1"/>
</dbReference>
<evidence type="ECO:0000313" key="9">
    <source>
        <dbReference type="EMBL" id="EIC19860.1"/>
    </source>
</evidence>
<protein>
    <recommendedName>
        <fullName evidence="1">cyclic-guanylate-specific phosphodiesterase</fullName>
        <ecNumber evidence="1">3.1.4.52</ecNumber>
    </recommendedName>
</protein>
<dbReference type="InterPro" id="IPR035919">
    <property type="entry name" value="EAL_sf"/>
</dbReference>
<dbReference type="InterPro" id="IPR052155">
    <property type="entry name" value="Biofilm_reg_signaling"/>
</dbReference>
<gene>
    <name evidence="9" type="ORF">Thi970DRAFT_03465</name>
</gene>
<evidence type="ECO:0000256" key="1">
    <source>
        <dbReference type="ARBA" id="ARBA00012282"/>
    </source>
</evidence>
<organism evidence="9 10">
    <name type="scientific">Thiorhodovibrio frisius</name>
    <dbReference type="NCBI Taxonomy" id="631362"/>
    <lineage>
        <taxon>Bacteria</taxon>
        <taxon>Pseudomonadati</taxon>
        <taxon>Pseudomonadota</taxon>
        <taxon>Gammaproteobacteria</taxon>
        <taxon>Chromatiales</taxon>
        <taxon>Chromatiaceae</taxon>
        <taxon>Thiorhodovibrio</taxon>
    </lineage>
</organism>
<sequence>MTPPTPDRPRILIVDDVHENLHALMQLLREDYAILAATSGAMALELAAGEPRPDLILLDVKMPGMDGYSVLAKLKSEPTTAEIPVIFITALSSPDDEARGLQLGVADYITKPVDPELLHLRVRTQLELCRYRRTDSSPFSPKPEQPSSLLLVDDLPENLHELLEALKSDYRIRVASTGPKALEIVSGPEPPDLILLDIVMPGMDGYEVCQRIKALPRGRRIPVIFVTVVDASAEKVRGFEAGAADYLTKPLDIDEVRARVRTHLELAQLRAALEDQVTERTALLRQSEQKYRILADYSPNWEYWLAPDGGYLYVSPACEEVTGHAPAEFFADPELMVRMIHPDDRPRWLAHEPHACSTDTEPPLRLRLRARDGSEHWIEHYCKPVFDENGRFLGRRGSNADVTERYLAEQRADDLAHRDTLTGLPNRTLFAELLEHAINQARHGRGRFALLLVDIDRFKTINESLGHSLGDELLATIARRLLEQGPEVEAIARIGSDEFSLIVDLPATEPSGIDLLAQRLLESLCRPCALSGQEVYTSASIGIALYPTDGEDAETLLSHANAALHGAKDRGRNQMRFFARGMSHRARERVQLEADLRRGIEQNQLCLYYQPQVDARSRALAGLEALVRWEHPEQGMISPGEFIPIAEESGLIVQLGDWVLHDACRQMASWRAAGLKLPRTAVNVSAVQLSHGQLAQTVRAALAASALPSEYLELEITESFLMRDQERAQQTLAELRDLGVRLSIDDFGTGYSSLAYLQKLQVHKLKIDLSFVRDMTSNQANAAIVKAIIALGHNLGLEVLAEGVEQEDQAEELCAQGCDLIQGYLIARPLPVAQLSDWLVDNA</sequence>
<dbReference type="HOGENOM" id="CLU_000445_70_50_6"/>
<evidence type="ECO:0000259" key="6">
    <source>
        <dbReference type="PROSITE" id="PS50113"/>
    </source>
</evidence>
<evidence type="ECO:0000259" key="5">
    <source>
        <dbReference type="PROSITE" id="PS50112"/>
    </source>
</evidence>
<evidence type="ECO:0000259" key="8">
    <source>
        <dbReference type="PROSITE" id="PS50887"/>
    </source>
</evidence>
<dbReference type="EMBL" id="JH603170">
    <property type="protein sequence ID" value="EIC19860.1"/>
    <property type="molecule type" value="Genomic_DNA"/>
</dbReference>
<evidence type="ECO:0000256" key="2">
    <source>
        <dbReference type="ARBA" id="ARBA00022636"/>
    </source>
</evidence>
<dbReference type="SMART" id="SM00052">
    <property type="entry name" value="EAL"/>
    <property type="match status" value="1"/>
</dbReference>
<keyword evidence="3" id="KW-0597">Phosphoprotein</keyword>
<dbReference type="Gene3D" id="3.40.50.2300">
    <property type="match status" value="2"/>
</dbReference>
<dbReference type="InterPro" id="IPR001789">
    <property type="entry name" value="Sig_transdc_resp-reg_receiver"/>
</dbReference>
<feature type="domain" description="PAC" evidence="6">
    <location>
        <begin position="362"/>
        <end position="414"/>
    </location>
</feature>
<dbReference type="InterPro" id="IPR001633">
    <property type="entry name" value="EAL_dom"/>
</dbReference>
<evidence type="ECO:0000256" key="3">
    <source>
        <dbReference type="PROSITE-ProRule" id="PRU00169"/>
    </source>
</evidence>
<dbReference type="PANTHER" id="PTHR44757">
    <property type="entry name" value="DIGUANYLATE CYCLASE DGCP"/>
    <property type="match status" value="1"/>
</dbReference>
<dbReference type="CDD" id="cd01948">
    <property type="entry name" value="EAL"/>
    <property type="match status" value="1"/>
</dbReference>
<dbReference type="FunFam" id="3.20.20.450:FF:000001">
    <property type="entry name" value="Cyclic di-GMP phosphodiesterase yahA"/>
    <property type="match status" value="1"/>
</dbReference>
<dbReference type="SUPFAM" id="SSF55073">
    <property type="entry name" value="Nucleotide cyclase"/>
    <property type="match status" value="1"/>
</dbReference>